<evidence type="ECO:0000313" key="2">
    <source>
        <dbReference type="EMBL" id="CAI5788541.1"/>
    </source>
</evidence>
<sequence length="99" mass="10922">MFFSRAASFIEVNDLCLPFRLYVELHKVERCPESSSSSRLFLILHKGACSKPDKIAAYESALRGLWGRRVPPAGDTGVSTARGREGPLQGLHLQPLPGR</sequence>
<gene>
    <name evidence="2" type="ORF">PODLI_1B008773</name>
</gene>
<dbReference type="AlphaFoldDB" id="A0AA35L276"/>
<feature type="region of interest" description="Disordered" evidence="1">
    <location>
        <begin position="72"/>
        <end position="99"/>
    </location>
</feature>
<protein>
    <submittedName>
        <fullName evidence="2">Uncharacterized protein</fullName>
    </submittedName>
</protein>
<reference evidence="2" key="1">
    <citation type="submission" date="2022-12" db="EMBL/GenBank/DDBJ databases">
        <authorList>
            <person name="Alioto T."/>
            <person name="Alioto T."/>
            <person name="Gomez Garrido J."/>
        </authorList>
    </citation>
    <scope>NUCLEOTIDE SEQUENCE</scope>
</reference>
<keyword evidence="3" id="KW-1185">Reference proteome</keyword>
<feature type="compositionally biased region" description="Low complexity" evidence="1">
    <location>
        <begin position="86"/>
        <end position="99"/>
    </location>
</feature>
<proteinExistence type="predicted"/>
<accession>A0AA35L276</accession>
<evidence type="ECO:0000256" key="1">
    <source>
        <dbReference type="SAM" id="MobiDB-lite"/>
    </source>
</evidence>
<name>A0AA35L276_9SAUR</name>
<organism evidence="2 3">
    <name type="scientific">Podarcis lilfordi</name>
    <name type="common">Lilford's wall lizard</name>
    <dbReference type="NCBI Taxonomy" id="74358"/>
    <lineage>
        <taxon>Eukaryota</taxon>
        <taxon>Metazoa</taxon>
        <taxon>Chordata</taxon>
        <taxon>Craniata</taxon>
        <taxon>Vertebrata</taxon>
        <taxon>Euteleostomi</taxon>
        <taxon>Lepidosauria</taxon>
        <taxon>Squamata</taxon>
        <taxon>Bifurcata</taxon>
        <taxon>Unidentata</taxon>
        <taxon>Episquamata</taxon>
        <taxon>Laterata</taxon>
        <taxon>Lacertibaenia</taxon>
        <taxon>Lacertidae</taxon>
        <taxon>Podarcis</taxon>
    </lineage>
</organism>
<dbReference type="Proteomes" id="UP001178461">
    <property type="component" value="Chromosome 12"/>
</dbReference>
<evidence type="ECO:0000313" key="3">
    <source>
        <dbReference type="Proteomes" id="UP001178461"/>
    </source>
</evidence>
<dbReference type="EMBL" id="OX395137">
    <property type="protein sequence ID" value="CAI5788541.1"/>
    <property type="molecule type" value="Genomic_DNA"/>
</dbReference>